<dbReference type="RefSeq" id="WP_135996419.1">
    <property type="nucleotide sequence ID" value="NZ_CP071057.1"/>
</dbReference>
<accession>A0A4S2GZQ8</accession>
<feature type="region of interest" description="Disordered" evidence="13">
    <location>
        <begin position="100"/>
        <end position="124"/>
    </location>
</feature>
<protein>
    <recommendedName>
        <fullName evidence="5">Sec translocon accessory complex subunit YajC</fullName>
    </recommendedName>
</protein>
<evidence type="ECO:0000256" key="6">
    <source>
        <dbReference type="ARBA" id="ARBA00022448"/>
    </source>
</evidence>
<keyword evidence="8 14" id="KW-0812">Transmembrane</keyword>
<gene>
    <name evidence="15" type="primary">yajC</name>
    <name evidence="15" type="ORF">E5163_12235</name>
</gene>
<dbReference type="NCBIfam" id="TIGR00739">
    <property type="entry name" value="yajC"/>
    <property type="match status" value="1"/>
</dbReference>
<evidence type="ECO:0000256" key="4">
    <source>
        <dbReference type="ARBA" id="ARBA00011718"/>
    </source>
</evidence>
<keyword evidence="12 14" id="KW-0472">Membrane</keyword>
<dbReference type="OrthoDB" id="9811406at2"/>
<dbReference type="InterPro" id="IPR003849">
    <property type="entry name" value="Preprotein_translocase_YajC"/>
</dbReference>
<dbReference type="PRINTS" id="PR01853">
    <property type="entry name" value="YAJCTRNLCASE"/>
</dbReference>
<keyword evidence="6" id="KW-0813">Transport</keyword>
<evidence type="ECO:0000256" key="11">
    <source>
        <dbReference type="ARBA" id="ARBA00023010"/>
    </source>
</evidence>
<sequence length="124" mass="13751">MFFTDHLILAAAAGGGGASAFLIQIAPLILIFVVFYFLLIRPQQQRMKKHREMIENLRRGDEVVTAGGMIGKVTRIAENEVTVELAENVRVKVVKHTISEVRSRTEPSKGSKSKAAEEDEEDKA</sequence>
<dbReference type="Pfam" id="PF02699">
    <property type="entry name" value="YajC"/>
    <property type="match status" value="1"/>
</dbReference>
<keyword evidence="9" id="KW-0653">Protein transport</keyword>
<keyword evidence="16" id="KW-1185">Reference proteome</keyword>
<evidence type="ECO:0000256" key="13">
    <source>
        <dbReference type="SAM" id="MobiDB-lite"/>
    </source>
</evidence>
<feature type="transmembrane region" description="Helical" evidence="14">
    <location>
        <begin position="6"/>
        <end position="39"/>
    </location>
</feature>
<dbReference type="SMART" id="SM01323">
    <property type="entry name" value="YajC"/>
    <property type="match status" value="1"/>
</dbReference>
<evidence type="ECO:0000256" key="1">
    <source>
        <dbReference type="ARBA" id="ARBA00002061"/>
    </source>
</evidence>
<evidence type="ECO:0000256" key="7">
    <source>
        <dbReference type="ARBA" id="ARBA00022475"/>
    </source>
</evidence>
<evidence type="ECO:0000256" key="8">
    <source>
        <dbReference type="ARBA" id="ARBA00022692"/>
    </source>
</evidence>
<dbReference type="Proteomes" id="UP000308054">
    <property type="component" value="Unassembled WGS sequence"/>
</dbReference>
<evidence type="ECO:0000256" key="3">
    <source>
        <dbReference type="ARBA" id="ARBA00006742"/>
    </source>
</evidence>
<feature type="compositionally biased region" description="Basic and acidic residues" evidence="13">
    <location>
        <begin position="100"/>
        <end position="109"/>
    </location>
</feature>
<keyword evidence="10 14" id="KW-1133">Transmembrane helix</keyword>
<comment type="function">
    <text evidence="1">The SecYEG-SecDF-YajC-YidC holo-translocon (HTL) protein secretase/insertase is a supercomplex required for protein secretion, insertion of proteins into membranes, and assembly of membrane protein complexes. While the SecYEG complex is essential for assembly of a number of proteins and complexes, the SecDF-YajC-YidC subcomplex facilitates these functions.</text>
</comment>
<dbReference type="PANTHER" id="PTHR33909:SF1">
    <property type="entry name" value="SEC TRANSLOCON ACCESSORY COMPLEX SUBUNIT YAJC"/>
    <property type="match status" value="1"/>
</dbReference>
<evidence type="ECO:0000256" key="14">
    <source>
        <dbReference type="SAM" id="Phobius"/>
    </source>
</evidence>
<keyword evidence="11" id="KW-0811">Translocation</keyword>
<dbReference type="GO" id="GO:0015031">
    <property type="term" value="P:protein transport"/>
    <property type="evidence" value="ECO:0007669"/>
    <property type="project" value="UniProtKB-KW"/>
</dbReference>
<evidence type="ECO:0000256" key="10">
    <source>
        <dbReference type="ARBA" id="ARBA00022989"/>
    </source>
</evidence>
<dbReference type="GO" id="GO:0005886">
    <property type="term" value="C:plasma membrane"/>
    <property type="evidence" value="ECO:0007669"/>
    <property type="project" value="UniProtKB-SubCell"/>
</dbReference>
<dbReference type="PANTHER" id="PTHR33909">
    <property type="entry name" value="SEC TRANSLOCON ACCESSORY COMPLEX SUBUNIT YAJC"/>
    <property type="match status" value="1"/>
</dbReference>
<proteinExistence type="inferred from homology"/>
<comment type="caution">
    <text evidence="15">The sequence shown here is derived from an EMBL/GenBank/DDBJ whole genome shotgun (WGS) entry which is preliminary data.</text>
</comment>
<evidence type="ECO:0000256" key="9">
    <source>
        <dbReference type="ARBA" id="ARBA00022927"/>
    </source>
</evidence>
<evidence type="ECO:0000256" key="2">
    <source>
        <dbReference type="ARBA" id="ARBA00004162"/>
    </source>
</evidence>
<reference evidence="15 16" key="1">
    <citation type="journal article" date="2017" name="Int. J. Syst. Evol. Microbiol.">
        <title>Marinicauda algicola sp. nov., isolated from a marine red alga Rhodosorus marinus.</title>
        <authorList>
            <person name="Jeong S.E."/>
            <person name="Jeon S.H."/>
            <person name="Chun B.H."/>
            <person name="Kim D.W."/>
            <person name="Jeon C.O."/>
        </authorList>
    </citation>
    <scope>NUCLEOTIDE SEQUENCE [LARGE SCALE GENOMIC DNA]</scope>
    <source>
        <strain evidence="15 16">JCM 31718</strain>
    </source>
</reference>
<dbReference type="AlphaFoldDB" id="A0A4S2GZQ8"/>
<evidence type="ECO:0000313" key="16">
    <source>
        <dbReference type="Proteomes" id="UP000308054"/>
    </source>
</evidence>
<evidence type="ECO:0000256" key="5">
    <source>
        <dbReference type="ARBA" id="ARBA00014962"/>
    </source>
</evidence>
<comment type="similarity">
    <text evidence="3">Belongs to the YajC family.</text>
</comment>
<keyword evidence="7" id="KW-1003">Cell membrane</keyword>
<comment type="subcellular location">
    <subcellularLocation>
        <location evidence="2">Cell membrane</location>
        <topology evidence="2">Single-pass membrane protein</topology>
    </subcellularLocation>
</comment>
<comment type="subunit">
    <text evidence="4">Part of the SecDF-YidC-YajC translocase complex. The SecDF-YidC-YajC translocase forms a supercomplex with SecYEG, called the holo-translocon (HTL).</text>
</comment>
<evidence type="ECO:0000313" key="15">
    <source>
        <dbReference type="EMBL" id="TGY88573.1"/>
    </source>
</evidence>
<evidence type="ECO:0000256" key="12">
    <source>
        <dbReference type="ARBA" id="ARBA00023136"/>
    </source>
</evidence>
<name>A0A4S2GZQ8_9PROT</name>
<dbReference type="EMBL" id="SRXW01000003">
    <property type="protein sequence ID" value="TGY88573.1"/>
    <property type="molecule type" value="Genomic_DNA"/>
</dbReference>
<organism evidence="15 16">
    <name type="scientific">Marinicauda algicola</name>
    <dbReference type="NCBI Taxonomy" id="2029849"/>
    <lineage>
        <taxon>Bacteria</taxon>
        <taxon>Pseudomonadati</taxon>
        <taxon>Pseudomonadota</taxon>
        <taxon>Alphaproteobacteria</taxon>
        <taxon>Maricaulales</taxon>
        <taxon>Maricaulaceae</taxon>
        <taxon>Marinicauda</taxon>
    </lineage>
</organism>